<keyword evidence="2" id="KW-1185">Reference proteome</keyword>
<name>A0A1I2LF76_9FLAO</name>
<dbReference type="EMBL" id="FOOH01000008">
    <property type="protein sequence ID" value="SFF77673.1"/>
    <property type="molecule type" value="Genomic_DNA"/>
</dbReference>
<organism evidence="1 2">
    <name type="scientific">Salegentibacter agarivorans</name>
    <dbReference type="NCBI Taxonomy" id="345907"/>
    <lineage>
        <taxon>Bacteria</taxon>
        <taxon>Pseudomonadati</taxon>
        <taxon>Bacteroidota</taxon>
        <taxon>Flavobacteriia</taxon>
        <taxon>Flavobacteriales</taxon>
        <taxon>Flavobacteriaceae</taxon>
        <taxon>Salegentibacter</taxon>
    </lineage>
</organism>
<reference evidence="2" key="1">
    <citation type="submission" date="2016-10" db="EMBL/GenBank/DDBJ databases">
        <authorList>
            <person name="Varghese N."/>
            <person name="Submissions S."/>
        </authorList>
    </citation>
    <scope>NUCLEOTIDE SEQUENCE [LARGE SCALE GENOMIC DNA]</scope>
    <source>
        <strain evidence="2">DSM 23515</strain>
    </source>
</reference>
<evidence type="ECO:0008006" key="3">
    <source>
        <dbReference type="Google" id="ProtNLM"/>
    </source>
</evidence>
<accession>A0A1I2LF76</accession>
<dbReference type="Proteomes" id="UP000199116">
    <property type="component" value="Unassembled WGS sequence"/>
</dbReference>
<evidence type="ECO:0000313" key="2">
    <source>
        <dbReference type="Proteomes" id="UP000199116"/>
    </source>
</evidence>
<proteinExistence type="predicted"/>
<protein>
    <recommendedName>
        <fullName evidence="3">Transposase</fullName>
    </recommendedName>
</protein>
<evidence type="ECO:0000313" key="1">
    <source>
        <dbReference type="EMBL" id="SFF77673.1"/>
    </source>
</evidence>
<gene>
    <name evidence="1" type="ORF">SAMN04488033_108127</name>
</gene>
<dbReference type="AlphaFoldDB" id="A0A1I2LF76"/>
<dbReference type="RefSeq" id="WP_093304175.1">
    <property type="nucleotide sequence ID" value="NZ_FOOH01000008.1"/>
</dbReference>
<dbReference type="NCBIfam" id="NF047593">
    <property type="entry name" value="IS66_ISAeme5_TnpA"/>
    <property type="match status" value="1"/>
</dbReference>
<sequence>MDKQVYMYELIEKWEVSGLSKKDFCHHHGITRSNFYYWIKKWKNRKPEAPDGFVDITPDKAAIFHSQYRLRYPNGVQLEVSGIGLNQLAALVNL</sequence>